<dbReference type="Proteomes" id="UP001235712">
    <property type="component" value="Unassembled WGS sequence"/>
</dbReference>
<keyword evidence="2" id="KW-1185">Reference proteome</keyword>
<evidence type="ECO:0000313" key="1">
    <source>
        <dbReference type="EMBL" id="MDP9824472.1"/>
    </source>
</evidence>
<protein>
    <submittedName>
        <fullName evidence="1">Uncharacterized protein</fullName>
    </submittedName>
</protein>
<gene>
    <name evidence="1" type="ORF">J2S57_000221</name>
</gene>
<dbReference type="RefSeq" id="WP_307237096.1">
    <property type="nucleotide sequence ID" value="NZ_JAUSQZ010000001.1"/>
</dbReference>
<organism evidence="1 2">
    <name type="scientific">Kineosporia succinea</name>
    <dbReference type="NCBI Taxonomy" id="84632"/>
    <lineage>
        <taxon>Bacteria</taxon>
        <taxon>Bacillati</taxon>
        <taxon>Actinomycetota</taxon>
        <taxon>Actinomycetes</taxon>
        <taxon>Kineosporiales</taxon>
        <taxon>Kineosporiaceae</taxon>
        <taxon>Kineosporia</taxon>
    </lineage>
</organism>
<name>A0ABT9NVM1_9ACTN</name>
<proteinExistence type="predicted"/>
<evidence type="ECO:0000313" key="2">
    <source>
        <dbReference type="Proteomes" id="UP001235712"/>
    </source>
</evidence>
<dbReference type="Pfam" id="PF20242">
    <property type="entry name" value="Emfourin"/>
    <property type="match status" value="1"/>
</dbReference>
<dbReference type="EMBL" id="JAUSQZ010000001">
    <property type="protein sequence ID" value="MDP9824472.1"/>
    <property type="molecule type" value="Genomic_DNA"/>
</dbReference>
<accession>A0ABT9NVM1</accession>
<sequence length="97" mass="10450">MLVTLRRSGGFAGLARPKMSVDTSTLPKGEAERVESAVREARVDEIVGRPAEPPRAGDRFVYELSVHDGSTRHTVKVAEPFADPALGALIELLSSYS</sequence>
<reference evidence="1 2" key="1">
    <citation type="submission" date="2023-07" db="EMBL/GenBank/DDBJ databases">
        <title>Sequencing the genomes of 1000 actinobacteria strains.</title>
        <authorList>
            <person name="Klenk H.-P."/>
        </authorList>
    </citation>
    <scope>NUCLEOTIDE SEQUENCE [LARGE SCALE GENOMIC DNA]</scope>
    <source>
        <strain evidence="1 2">DSM 44388</strain>
    </source>
</reference>
<dbReference type="InterPro" id="IPR049457">
    <property type="entry name" value="Emfourin"/>
</dbReference>
<comment type="caution">
    <text evidence="1">The sequence shown here is derived from an EMBL/GenBank/DDBJ whole genome shotgun (WGS) entry which is preliminary data.</text>
</comment>